<dbReference type="AlphaFoldDB" id="A0A7S2QMJ7"/>
<evidence type="ECO:0000259" key="2">
    <source>
        <dbReference type="PROSITE" id="PS51166"/>
    </source>
</evidence>
<protein>
    <recommendedName>
        <fullName evidence="2">CBM20 domain-containing protein</fullName>
    </recommendedName>
</protein>
<accession>A0A7S2QMJ7</accession>
<feature type="compositionally biased region" description="Acidic residues" evidence="1">
    <location>
        <begin position="82"/>
        <end position="104"/>
    </location>
</feature>
<proteinExistence type="predicted"/>
<gene>
    <name evidence="3" type="ORF">BRAN1462_LOCUS64259</name>
</gene>
<dbReference type="InterPro" id="IPR002044">
    <property type="entry name" value="CBM20"/>
</dbReference>
<dbReference type="SUPFAM" id="SSF49452">
    <property type="entry name" value="Starch-binding domain-like"/>
    <property type="match status" value="1"/>
</dbReference>
<dbReference type="GO" id="GO:2001070">
    <property type="term" value="F:starch binding"/>
    <property type="evidence" value="ECO:0007669"/>
    <property type="project" value="InterPro"/>
</dbReference>
<dbReference type="EMBL" id="HBGW01101589">
    <property type="protein sequence ID" value="CAD9646437.1"/>
    <property type="molecule type" value="Transcribed_RNA"/>
</dbReference>
<dbReference type="InterPro" id="IPR013784">
    <property type="entry name" value="Carb-bd-like_fold"/>
</dbReference>
<reference evidence="3" key="1">
    <citation type="submission" date="2021-01" db="EMBL/GenBank/DDBJ databases">
        <authorList>
            <person name="Corre E."/>
            <person name="Pelletier E."/>
            <person name="Niang G."/>
            <person name="Scheremetjew M."/>
            <person name="Finn R."/>
            <person name="Kale V."/>
            <person name="Holt S."/>
            <person name="Cochrane G."/>
            <person name="Meng A."/>
            <person name="Brown T."/>
            <person name="Cohen L."/>
        </authorList>
    </citation>
    <scope>NUCLEOTIDE SEQUENCE</scope>
    <source>
        <strain evidence="3">RCC3387</strain>
    </source>
</reference>
<organism evidence="3">
    <name type="scientific">Zooxanthella nutricula</name>
    <dbReference type="NCBI Taxonomy" id="1333877"/>
    <lineage>
        <taxon>Eukaryota</taxon>
        <taxon>Sar</taxon>
        <taxon>Alveolata</taxon>
        <taxon>Dinophyceae</taxon>
        <taxon>Peridiniales</taxon>
        <taxon>Peridiniales incertae sedis</taxon>
        <taxon>Zooxanthella</taxon>
    </lineage>
</organism>
<feature type="domain" description="CBM20" evidence="2">
    <location>
        <begin position="1"/>
        <end position="181"/>
    </location>
</feature>
<dbReference type="InterPro" id="IPR013783">
    <property type="entry name" value="Ig-like_fold"/>
</dbReference>
<dbReference type="Pfam" id="PF00686">
    <property type="entry name" value="CBM_20"/>
    <property type="match status" value="1"/>
</dbReference>
<sequence length="245" mass="26785">MPHIGVLFEVRRAETRPGECVSVVGSRPELGSWDPFDQKAVASRQLRTSAAQYPGWAMSAPVWIELGADGPRWRAAAATPDGSEEDEKDSEADEPSDLDSEEDASAPASPSVRRSGAGAGISGHASSGDFVRLEYKYIKDRRNADEGGPSIQWEDSIGNRRVMIPQEHGSIWIVSDIRFNDNTEPTIARTTLAEVLARRGDLDPEWTSQDVSAPEWMMPHREELSSPGSAATSCSRHTTSTIFMM</sequence>
<dbReference type="SMART" id="SM01065">
    <property type="entry name" value="CBM_2"/>
    <property type="match status" value="1"/>
</dbReference>
<feature type="region of interest" description="Disordered" evidence="1">
    <location>
        <begin position="74"/>
        <end position="123"/>
    </location>
</feature>
<dbReference type="PROSITE" id="PS51166">
    <property type="entry name" value="CBM20"/>
    <property type="match status" value="1"/>
</dbReference>
<dbReference type="Gene3D" id="2.60.40.10">
    <property type="entry name" value="Immunoglobulins"/>
    <property type="match status" value="1"/>
</dbReference>
<evidence type="ECO:0000313" key="3">
    <source>
        <dbReference type="EMBL" id="CAD9646437.1"/>
    </source>
</evidence>
<evidence type="ECO:0000256" key="1">
    <source>
        <dbReference type="SAM" id="MobiDB-lite"/>
    </source>
</evidence>
<name>A0A7S2QMJ7_9DINO</name>